<reference evidence="1 2" key="1">
    <citation type="journal article" date="2018" name="Mol. Biol. Evol.">
        <title>Analysis of the draft genome of the red seaweed Gracilariopsis chorda provides insights into genome size evolution in Rhodophyta.</title>
        <authorList>
            <person name="Lee J."/>
            <person name="Yang E.C."/>
            <person name="Graf L."/>
            <person name="Yang J.H."/>
            <person name="Qiu H."/>
            <person name="Zel Zion U."/>
            <person name="Chan C.X."/>
            <person name="Stephens T.G."/>
            <person name="Weber A.P.M."/>
            <person name="Boo G.H."/>
            <person name="Boo S.M."/>
            <person name="Kim K.M."/>
            <person name="Shin Y."/>
            <person name="Jung M."/>
            <person name="Lee S.J."/>
            <person name="Yim H.S."/>
            <person name="Lee J.H."/>
            <person name="Bhattacharya D."/>
            <person name="Yoon H.S."/>
        </authorList>
    </citation>
    <scope>NUCLEOTIDE SEQUENCE [LARGE SCALE GENOMIC DNA]</scope>
    <source>
        <strain evidence="1 2">SKKU-2015</strain>
        <tissue evidence="1">Whole body</tissue>
    </source>
</reference>
<dbReference type="OrthoDB" id="2215036at2759"/>
<comment type="caution">
    <text evidence="1">The sequence shown here is derived from an EMBL/GenBank/DDBJ whole genome shotgun (WGS) entry which is preliminary data.</text>
</comment>
<organism evidence="1 2">
    <name type="scientific">Gracilariopsis chorda</name>
    <dbReference type="NCBI Taxonomy" id="448386"/>
    <lineage>
        <taxon>Eukaryota</taxon>
        <taxon>Rhodophyta</taxon>
        <taxon>Florideophyceae</taxon>
        <taxon>Rhodymeniophycidae</taxon>
        <taxon>Gracilariales</taxon>
        <taxon>Gracilariaceae</taxon>
        <taxon>Gracilariopsis</taxon>
    </lineage>
</organism>
<evidence type="ECO:0000313" key="2">
    <source>
        <dbReference type="Proteomes" id="UP000247409"/>
    </source>
</evidence>
<proteinExistence type="predicted"/>
<keyword evidence="2" id="KW-1185">Reference proteome</keyword>
<dbReference type="EMBL" id="NBIV01000038">
    <property type="protein sequence ID" value="PXF46464.1"/>
    <property type="molecule type" value="Genomic_DNA"/>
</dbReference>
<name>A0A2V3IWE2_9FLOR</name>
<evidence type="ECO:0000313" key="1">
    <source>
        <dbReference type="EMBL" id="PXF46464.1"/>
    </source>
</evidence>
<gene>
    <name evidence="1" type="ORF">BWQ96_03789</name>
</gene>
<sequence>MSPSCHVLCKGAWEKASAEIEARMIAVQKQAFEGIRGWSETDVLVPKNHALRVLSLLYKVQPSALDGCIEALGNLIDNLRTPNLARSRACMAPPGLYQRLSRSKEAQIGRFPNLLCDYTVNTLLNPKFREQYKTQLVTASVSYIMSIPDVKEVEEITERMILPLVASLTY</sequence>
<dbReference type="AlphaFoldDB" id="A0A2V3IWE2"/>
<dbReference type="Proteomes" id="UP000247409">
    <property type="component" value="Unassembled WGS sequence"/>
</dbReference>
<protein>
    <submittedName>
        <fullName evidence="1">Uncharacterized protein</fullName>
    </submittedName>
</protein>
<accession>A0A2V3IWE2</accession>